<dbReference type="OrthoDB" id="3358371at2759"/>
<dbReference type="EMBL" id="JAPMSZ010000005">
    <property type="protein sequence ID" value="KAJ5101279.1"/>
    <property type="molecule type" value="Genomic_DNA"/>
</dbReference>
<name>A0A9W9KCI5_9EURO</name>
<dbReference type="Gene3D" id="3.40.50.720">
    <property type="entry name" value="NAD(P)-binding Rossmann-like Domain"/>
    <property type="match status" value="1"/>
</dbReference>
<dbReference type="RefSeq" id="XP_056512110.1">
    <property type="nucleotide sequence ID" value="XM_056654083.1"/>
</dbReference>
<reference evidence="2" key="2">
    <citation type="journal article" date="2023" name="IMA Fungus">
        <title>Comparative genomic study of the Penicillium genus elucidates a diverse pangenome and 15 lateral gene transfer events.</title>
        <authorList>
            <person name="Petersen C."/>
            <person name="Sorensen T."/>
            <person name="Nielsen M.R."/>
            <person name="Sondergaard T.E."/>
            <person name="Sorensen J.L."/>
            <person name="Fitzpatrick D.A."/>
            <person name="Frisvad J.C."/>
            <person name="Nielsen K.L."/>
        </authorList>
    </citation>
    <scope>NUCLEOTIDE SEQUENCE</scope>
    <source>
        <strain evidence="2">IBT 34128</strain>
    </source>
</reference>
<dbReference type="SUPFAM" id="SSF51735">
    <property type="entry name" value="NAD(P)-binding Rossmann-fold domains"/>
    <property type="match status" value="1"/>
</dbReference>
<feature type="domain" description="NmrA-like" evidence="1">
    <location>
        <begin position="5"/>
        <end position="106"/>
    </location>
</feature>
<gene>
    <name evidence="2" type="ORF">NUU61_003501</name>
</gene>
<dbReference type="GeneID" id="81393251"/>
<comment type="caution">
    <text evidence="2">The sequence shown here is derived from an EMBL/GenBank/DDBJ whole genome shotgun (WGS) entry which is preliminary data.</text>
</comment>
<dbReference type="Proteomes" id="UP001141434">
    <property type="component" value="Unassembled WGS sequence"/>
</dbReference>
<organism evidence="2 3">
    <name type="scientific">Penicillium alfredii</name>
    <dbReference type="NCBI Taxonomy" id="1506179"/>
    <lineage>
        <taxon>Eukaryota</taxon>
        <taxon>Fungi</taxon>
        <taxon>Dikarya</taxon>
        <taxon>Ascomycota</taxon>
        <taxon>Pezizomycotina</taxon>
        <taxon>Eurotiomycetes</taxon>
        <taxon>Eurotiomycetidae</taxon>
        <taxon>Eurotiales</taxon>
        <taxon>Aspergillaceae</taxon>
        <taxon>Penicillium</taxon>
    </lineage>
</organism>
<evidence type="ECO:0000313" key="3">
    <source>
        <dbReference type="Proteomes" id="UP001141434"/>
    </source>
</evidence>
<dbReference type="InterPro" id="IPR036291">
    <property type="entry name" value="NAD(P)-bd_dom_sf"/>
</dbReference>
<proteinExistence type="predicted"/>
<dbReference type="Pfam" id="PF05368">
    <property type="entry name" value="NmrA"/>
    <property type="match status" value="1"/>
</dbReference>
<evidence type="ECO:0000313" key="2">
    <source>
        <dbReference type="EMBL" id="KAJ5101279.1"/>
    </source>
</evidence>
<sequence length="134" mass="14418">MRVLPNSSQAIAPLIGVSTNTGNFVRAALNNRSSSGANTIYAASGYYTFEQVASDFTEVLRKPLRIVSVSGKTFRSFLSPPLPLNIAQEIEEYLVLLEGAGYYAGADLTASLGLLSESPVTWKKFLVQNKGSLL</sequence>
<reference evidence="2" key="1">
    <citation type="submission" date="2022-11" db="EMBL/GenBank/DDBJ databases">
        <authorList>
            <person name="Petersen C."/>
        </authorList>
    </citation>
    <scope>NUCLEOTIDE SEQUENCE</scope>
    <source>
        <strain evidence="2">IBT 34128</strain>
    </source>
</reference>
<dbReference type="Gene3D" id="3.90.25.10">
    <property type="entry name" value="UDP-galactose 4-epimerase, domain 1"/>
    <property type="match status" value="1"/>
</dbReference>
<accession>A0A9W9KCI5</accession>
<dbReference type="InterPro" id="IPR008030">
    <property type="entry name" value="NmrA-like"/>
</dbReference>
<dbReference type="AlphaFoldDB" id="A0A9W9KCI5"/>
<protein>
    <recommendedName>
        <fullName evidence="1">NmrA-like domain-containing protein</fullName>
    </recommendedName>
</protein>
<keyword evidence="3" id="KW-1185">Reference proteome</keyword>
<evidence type="ECO:0000259" key="1">
    <source>
        <dbReference type="Pfam" id="PF05368"/>
    </source>
</evidence>